<dbReference type="CDD" id="cd07389">
    <property type="entry name" value="MPP_PhoD"/>
    <property type="match status" value="1"/>
</dbReference>
<evidence type="ECO:0000259" key="2">
    <source>
        <dbReference type="Pfam" id="PF09423"/>
    </source>
</evidence>
<dbReference type="SUPFAM" id="SSF56300">
    <property type="entry name" value="Metallo-dependent phosphatases"/>
    <property type="match status" value="1"/>
</dbReference>
<accession>A0AAE3QLV6</accession>
<proteinExistence type="predicted"/>
<sequence length="440" mass="50976">MKKYYILSLFTFFYFQAFAQSSLLQSGPMVGYSDFLEVALWVQTTQTAEVKIVYFEKGKPGSRFETDKVRTTSQKAFSTHLIANKVQPGKRYEYELYINNKKVDRPYPLEFQTQFLWQWRTDAPDFKFATGSCVYINEPEVDRPGKPYGGEYEIFTSIAKQKPDFMLWLGDNVYLREVDWNSRTGVYHRYTHTRSTPEIQPLLGSTHNYAIWDDHDFGPDNSDRGFANKELTLEAFKDFWANPNYVLGNKGGITGTFQWNDVQFFLLDNRYFRTPDRNRLGDRTMLGQEQFQWLIDALIYSRAAFKVIVIGGQVLNTAELEENYTDYGAEREKLLNAISEAKISGVVFLDGDRHHTVLSKLDRPGRYPLYDITVSPLTSSSHEPKNEPNTVAVPNTLVAERNFAIIEFKGPKTDRKMIIHIHDVKGNEKWKQEINANDLK</sequence>
<evidence type="ECO:0000313" key="4">
    <source>
        <dbReference type="EMBL" id="MDJ1479470.1"/>
    </source>
</evidence>
<evidence type="ECO:0000313" key="5">
    <source>
        <dbReference type="Proteomes" id="UP001241110"/>
    </source>
</evidence>
<name>A0AAE3QLV6_9BACT</name>
<dbReference type="PANTHER" id="PTHR33987:SF1">
    <property type="entry name" value="CALCINEURIN-LIKE METALLO-PHOSPHOESTERASE SUPERFAMILY PROTEIN"/>
    <property type="match status" value="1"/>
</dbReference>
<feature type="domain" description="PhoD-like phosphatase metallophosphatase" evidence="2">
    <location>
        <begin position="150"/>
        <end position="393"/>
    </location>
</feature>
<dbReference type="InterPro" id="IPR018946">
    <property type="entry name" value="PhoD-like_MPP"/>
</dbReference>
<dbReference type="AlphaFoldDB" id="A0AAE3QLV6"/>
<dbReference type="GO" id="GO:0004035">
    <property type="term" value="F:alkaline phosphatase activity"/>
    <property type="evidence" value="ECO:0007669"/>
    <property type="project" value="UniProtKB-EC"/>
</dbReference>
<keyword evidence="1" id="KW-0732">Signal</keyword>
<evidence type="ECO:0000256" key="1">
    <source>
        <dbReference type="SAM" id="SignalP"/>
    </source>
</evidence>
<protein>
    <submittedName>
        <fullName evidence="4">Alkaline phosphatase D family protein</fullName>
        <ecNumber evidence="4">3.1.3.1</ecNumber>
    </submittedName>
</protein>
<dbReference type="Gene3D" id="3.60.21.70">
    <property type="entry name" value="PhoD-like phosphatase"/>
    <property type="match status" value="1"/>
</dbReference>
<dbReference type="Pfam" id="PF09423">
    <property type="entry name" value="PhoD"/>
    <property type="match status" value="1"/>
</dbReference>
<reference evidence="4" key="1">
    <citation type="submission" date="2023-05" db="EMBL/GenBank/DDBJ databases">
        <authorList>
            <person name="Zhang X."/>
        </authorList>
    </citation>
    <scope>NUCLEOTIDE SEQUENCE</scope>
    <source>
        <strain evidence="4">YF14B1</strain>
    </source>
</reference>
<dbReference type="InterPro" id="IPR056702">
    <property type="entry name" value="DUF7800"/>
</dbReference>
<dbReference type="Pfam" id="PF25077">
    <property type="entry name" value="DUF7800"/>
    <property type="match status" value="1"/>
</dbReference>
<organism evidence="4 5">
    <name type="scientific">Xanthocytophaga flava</name>
    <dbReference type="NCBI Taxonomy" id="3048013"/>
    <lineage>
        <taxon>Bacteria</taxon>
        <taxon>Pseudomonadati</taxon>
        <taxon>Bacteroidota</taxon>
        <taxon>Cytophagia</taxon>
        <taxon>Cytophagales</taxon>
        <taxon>Rhodocytophagaceae</taxon>
        <taxon>Xanthocytophaga</taxon>
    </lineage>
</organism>
<dbReference type="InterPro" id="IPR038607">
    <property type="entry name" value="PhoD-like_sf"/>
</dbReference>
<dbReference type="RefSeq" id="WP_313975670.1">
    <property type="nucleotide sequence ID" value="NZ_JASJOS010000001.1"/>
</dbReference>
<dbReference type="InterPro" id="IPR029052">
    <property type="entry name" value="Metallo-depent_PP-like"/>
</dbReference>
<keyword evidence="4" id="KW-0378">Hydrolase</keyword>
<gene>
    <name evidence="4" type="ORF">QNI16_03170</name>
</gene>
<dbReference type="Proteomes" id="UP001241110">
    <property type="component" value="Unassembled WGS sequence"/>
</dbReference>
<feature type="signal peptide" evidence="1">
    <location>
        <begin position="1"/>
        <end position="19"/>
    </location>
</feature>
<dbReference type="EMBL" id="JASJOS010000001">
    <property type="protein sequence ID" value="MDJ1479470.1"/>
    <property type="molecule type" value="Genomic_DNA"/>
</dbReference>
<comment type="caution">
    <text evidence="4">The sequence shown here is derived from an EMBL/GenBank/DDBJ whole genome shotgun (WGS) entry which is preliminary data.</text>
</comment>
<dbReference type="EC" id="3.1.3.1" evidence="4"/>
<evidence type="ECO:0000259" key="3">
    <source>
        <dbReference type="Pfam" id="PF25077"/>
    </source>
</evidence>
<feature type="domain" description="DUF7800" evidence="3">
    <location>
        <begin position="24"/>
        <end position="108"/>
    </location>
</feature>
<feature type="chain" id="PRO_5042275129" evidence="1">
    <location>
        <begin position="20"/>
        <end position="440"/>
    </location>
</feature>
<dbReference type="PANTHER" id="PTHR33987">
    <property type="entry name" value="CALCINEURIN-LIKE METALLO-PHOSPHOESTERASE SUPERFAMILY PROTEIN"/>
    <property type="match status" value="1"/>
</dbReference>